<reference evidence="9 10" key="1">
    <citation type="journal article" date="2010" name="Nature">
        <title>The Ectocarpus genome and the independent evolution of multicellularity in brown algae.</title>
        <authorList>
            <person name="Cock J.M."/>
            <person name="Sterck L."/>
            <person name="Rouze P."/>
            <person name="Scornet D."/>
            <person name="Allen A.E."/>
            <person name="Amoutzias G."/>
            <person name="Anthouard V."/>
            <person name="Artiguenave F."/>
            <person name="Aury J.M."/>
            <person name="Badger J.H."/>
            <person name="Beszteri B."/>
            <person name="Billiau K."/>
            <person name="Bonnet E."/>
            <person name="Bothwell J.H."/>
            <person name="Bowler C."/>
            <person name="Boyen C."/>
            <person name="Brownlee C."/>
            <person name="Carrano C.J."/>
            <person name="Charrier B."/>
            <person name="Cho G.Y."/>
            <person name="Coelho S.M."/>
            <person name="Collen J."/>
            <person name="Corre E."/>
            <person name="Da Silva C."/>
            <person name="Delage L."/>
            <person name="Delaroque N."/>
            <person name="Dittami S.M."/>
            <person name="Doulbeau S."/>
            <person name="Elias M."/>
            <person name="Farnham G."/>
            <person name="Gachon C.M."/>
            <person name="Gschloessl B."/>
            <person name="Heesch S."/>
            <person name="Jabbari K."/>
            <person name="Jubin C."/>
            <person name="Kawai H."/>
            <person name="Kimura K."/>
            <person name="Kloareg B."/>
            <person name="Kupper F.C."/>
            <person name="Lang D."/>
            <person name="Le Bail A."/>
            <person name="Leblanc C."/>
            <person name="Lerouge P."/>
            <person name="Lohr M."/>
            <person name="Lopez P.J."/>
            <person name="Martens C."/>
            <person name="Maumus F."/>
            <person name="Michel G."/>
            <person name="Miranda-Saavedra D."/>
            <person name="Morales J."/>
            <person name="Moreau H."/>
            <person name="Motomura T."/>
            <person name="Nagasato C."/>
            <person name="Napoli C.A."/>
            <person name="Nelson D.R."/>
            <person name="Nyvall-Collen P."/>
            <person name="Peters A.F."/>
            <person name="Pommier C."/>
            <person name="Potin P."/>
            <person name="Poulain J."/>
            <person name="Quesneville H."/>
            <person name="Read B."/>
            <person name="Rensing S.A."/>
            <person name="Ritter A."/>
            <person name="Rousvoal S."/>
            <person name="Samanta M."/>
            <person name="Samson G."/>
            <person name="Schroeder D.C."/>
            <person name="Segurens B."/>
            <person name="Strittmatter M."/>
            <person name="Tonon T."/>
            <person name="Tregear J.W."/>
            <person name="Valentin K."/>
            <person name="von Dassow P."/>
            <person name="Yamagishi T."/>
            <person name="Van de Peer Y."/>
            <person name="Wincker P."/>
        </authorList>
    </citation>
    <scope>NUCLEOTIDE SEQUENCE [LARGE SCALE GENOMIC DNA]</scope>
    <source>
        <strain evidence="10">Ec32 / CCAP1310/4</strain>
    </source>
</reference>
<dbReference type="InterPro" id="IPR002645">
    <property type="entry name" value="STAS_dom"/>
</dbReference>
<feature type="transmembrane region" description="Helical" evidence="6">
    <location>
        <begin position="372"/>
        <end position="390"/>
    </location>
</feature>
<evidence type="ECO:0008006" key="11">
    <source>
        <dbReference type="Google" id="ProtNLM"/>
    </source>
</evidence>
<accession>D8LNQ9</accession>
<dbReference type="PANTHER" id="PTHR43310">
    <property type="entry name" value="SULFATE TRANSPORTER YBAR-RELATED"/>
    <property type="match status" value="1"/>
</dbReference>
<dbReference type="InterPro" id="IPR014710">
    <property type="entry name" value="RmlC-like_jellyroll"/>
</dbReference>
<feature type="transmembrane region" description="Helical" evidence="6">
    <location>
        <begin position="344"/>
        <end position="365"/>
    </location>
</feature>
<evidence type="ECO:0000256" key="1">
    <source>
        <dbReference type="ARBA" id="ARBA00004141"/>
    </source>
</evidence>
<feature type="transmembrane region" description="Helical" evidence="6">
    <location>
        <begin position="185"/>
        <end position="205"/>
    </location>
</feature>
<dbReference type="PROSITE" id="PS50801">
    <property type="entry name" value="STAS"/>
    <property type="match status" value="1"/>
</dbReference>
<dbReference type="OrthoDB" id="409725at2759"/>
<feature type="transmembrane region" description="Helical" evidence="6">
    <location>
        <begin position="118"/>
        <end position="141"/>
    </location>
</feature>
<dbReference type="InterPro" id="IPR011547">
    <property type="entry name" value="SLC26A/SulP_dom"/>
</dbReference>
<dbReference type="AlphaFoldDB" id="D8LNQ9"/>
<dbReference type="InterPro" id="IPR000595">
    <property type="entry name" value="cNMP-bd_dom"/>
</dbReference>
<keyword evidence="3 6" id="KW-1133">Transmembrane helix</keyword>
<gene>
    <name evidence="9" type="ORF">Esi_0005_0140</name>
</gene>
<evidence type="ECO:0000256" key="4">
    <source>
        <dbReference type="ARBA" id="ARBA00023136"/>
    </source>
</evidence>
<comment type="subcellular location">
    <subcellularLocation>
        <location evidence="1">Membrane</location>
        <topology evidence="1">Multi-pass membrane protein</topology>
    </subcellularLocation>
</comment>
<dbReference type="InterPro" id="IPR018490">
    <property type="entry name" value="cNMP-bd_dom_sf"/>
</dbReference>
<feature type="transmembrane region" description="Helical" evidence="6">
    <location>
        <begin position="84"/>
        <end position="106"/>
    </location>
</feature>
<dbReference type="EMBL" id="FN649760">
    <property type="protein sequence ID" value="CBN78269.1"/>
    <property type="molecule type" value="Genomic_DNA"/>
</dbReference>
<feature type="region of interest" description="Disordered" evidence="5">
    <location>
        <begin position="798"/>
        <end position="818"/>
    </location>
</feature>
<evidence type="ECO:0000256" key="5">
    <source>
        <dbReference type="SAM" id="MobiDB-lite"/>
    </source>
</evidence>
<name>D8LNQ9_ECTSI</name>
<dbReference type="CDD" id="cd00038">
    <property type="entry name" value="CAP_ED"/>
    <property type="match status" value="1"/>
</dbReference>
<dbReference type="Gene3D" id="2.60.120.10">
    <property type="entry name" value="Jelly Rolls"/>
    <property type="match status" value="1"/>
</dbReference>
<feature type="transmembrane region" description="Helical" evidence="6">
    <location>
        <begin position="240"/>
        <end position="261"/>
    </location>
</feature>
<dbReference type="InterPro" id="IPR036513">
    <property type="entry name" value="STAS_dom_sf"/>
</dbReference>
<keyword evidence="10" id="KW-1185">Reference proteome</keyword>
<feature type="transmembrane region" description="Helical" evidence="6">
    <location>
        <begin position="321"/>
        <end position="338"/>
    </location>
</feature>
<feature type="compositionally biased region" description="Low complexity" evidence="5">
    <location>
        <begin position="539"/>
        <end position="556"/>
    </location>
</feature>
<evidence type="ECO:0000259" key="8">
    <source>
        <dbReference type="PROSITE" id="PS50801"/>
    </source>
</evidence>
<feature type="domain" description="STAS" evidence="8">
    <location>
        <begin position="634"/>
        <end position="704"/>
    </location>
</feature>
<protein>
    <recommendedName>
        <fullName evidence="11">Sulfate transporter</fullName>
    </recommendedName>
</protein>
<proteinExistence type="predicted"/>
<dbReference type="InParanoid" id="D8LNQ9"/>
<sequence length="899" mass="97146">MMAVPILYGYAAIIFRHPVFAPYMPALAKLVLFSSMVHQAVFSLVSTLPFAIGQVQDAGLIFLSRMTTDVAVKVLLAGGTAEEAVATALAATAFATASMGVALVVIGKLKLARFVAYLPMPVVGGYLAFIGLFCLEASLGLSTGKDIRGLNTWGMLFNSRDLLLCLPCLVIGVLWSWVSRRYQHFAVLPLTMLAVPAVFYIALALSGESMQNARDVGLIGAITQPAELSWSFSLFRFDRVHWTVLPGLMPVWIGMIFVVAFSSSLDVAAIEIDMGEPLDTNKELNTVGWSNILSGLTGGFTGSYIFSQTLFTRRTGCQSRLIGWFVAVSELAMCVVTIDPMAFVPLLFFAATLSFIAVELSVEWLWEVREKLLAYEYFVLLATFVAIQVVGLNQGLVAGVAFSTAIFVISYASERKNTLERVHKRGRFMRPASQRRLLQVHRDKILCVELRGELFFGSSQQVLREVTAMLGLAAPPVGKRGKEATPGVATAAAGGADGGSSQSTRKEAFQRWWGKVHKALRKCFTARAGRTALEDRSPEGSPLRGGSSRSPLSRRGTSYGAAGAGPRTNGGAVAAMEAGTVTDAGKVLGAGDSRGRDETAGGAVNVSGGTASLAAGGEEEEQDSAEEGELISFIVLDCSKVTNIDASAARTCFLPLQRLAEANGVCIAYAGLTERMETLLSIHKAIGLDNVAVFKTFFTAVDWCETQLIRSLDAYEDDGNASFWATSHFSRRESFKSTAVNIKHLLRQVLELPESASAVDGIERYCSEEDYHAGELIFSPGDEADSFYVVTDGQVMVEKSPDGSSRPQELRGREDRTRANSVARAGGQVLFNVGAIFGYVDYQLEERRAHSAIAVTDAVVTVFPRAHLDRMMEENPRLLCLLERSVMKHLALELSNLPV</sequence>
<feature type="region of interest" description="Disordered" evidence="5">
    <location>
        <begin position="531"/>
        <end position="571"/>
    </location>
</feature>
<keyword evidence="4 6" id="KW-0472">Membrane</keyword>
<dbReference type="InterPro" id="IPR052706">
    <property type="entry name" value="Membrane-Transporter-like"/>
</dbReference>
<feature type="domain" description="Cyclic nucleotide-binding" evidence="7">
    <location>
        <begin position="771"/>
        <end position="872"/>
    </location>
</feature>
<evidence type="ECO:0000256" key="2">
    <source>
        <dbReference type="ARBA" id="ARBA00022692"/>
    </source>
</evidence>
<dbReference type="SUPFAM" id="SSF52091">
    <property type="entry name" value="SpoIIaa-like"/>
    <property type="match status" value="1"/>
</dbReference>
<feature type="transmembrane region" description="Helical" evidence="6">
    <location>
        <begin position="161"/>
        <end position="178"/>
    </location>
</feature>
<dbReference type="Gene3D" id="3.30.750.24">
    <property type="entry name" value="STAS domain"/>
    <property type="match status" value="1"/>
</dbReference>
<feature type="region of interest" description="Disordered" evidence="5">
    <location>
        <begin position="476"/>
        <end position="506"/>
    </location>
</feature>
<feature type="transmembrane region" description="Helical" evidence="6">
    <location>
        <begin position="40"/>
        <end position="64"/>
    </location>
</feature>
<evidence type="ECO:0000256" key="6">
    <source>
        <dbReference type="SAM" id="Phobius"/>
    </source>
</evidence>
<evidence type="ECO:0000256" key="3">
    <source>
        <dbReference type="ARBA" id="ARBA00022989"/>
    </source>
</evidence>
<feature type="region of interest" description="Disordered" evidence="5">
    <location>
        <begin position="587"/>
        <end position="622"/>
    </location>
</feature>
<feature type="compositionally biased region" description="Basic and acidic residues" evidence="5">
    <location>
        <begin position="808"/>
        <end position="818"/>
    </location>
</feature>
<evidence type="ECO:0000313" key="10">
    <source>
        <dbReference type="Proteomes" id="UP000002630"/>
    </source>
</evidence>
<dbReference type="PANTHER" id="PTHR43310:SF2">
    <property type="entry name" value="SLC26A_SULP TRANSPORTER DOMAIN-CONTAINING PROTEIN"/>
    <property type="match status" value="1"/>
</dbReference>
<keyword evidence="2 6" id="KW-0812">Transmembrane</keyword>
<evidence type="ECO:0000259" key="7">
    <source>
        <dbReference type="PROSITE" id="PS50042"/>
    </source>
</evidence>
<organism evidence="9 10">
    <name type="scientific">Ectocarpus siliculosus</name>
    <name type="common">Brown alga</name>
    <name type="synonym">Conferva siliculosa</name>
    <dbReference type="NCBI Taxonomy" id="2880"/>
    <lineage>
        <taxon>Eukaryota</taxon>
        <taxon>Sar</taxon>
        <taxon>Stramenopiles</taxon>
        <taxon>Ochrophyta</taxon>
        <taxon>PX clade</taxon>
        <taxon>Phaeophyceae</taxon>
        <taxon>Ectocarpales</taxon>
        <taxon>Ectocarpaceae</taxon>
        <taxon>Ectocarpus</taxon>
    </lineage>
</organism>
<dbReference type="eggNOG" id="KOG0236">
    <property type="taxonomic scope" value="Eukaryota"/>
</dbReference>
<dbReference type="STRING" id="2880.D8LNQ9"/>
<dbReference type="PROSITE" id="PS50042">
    <property type="entry name" value="CNMP_BINDING_3"/>
    <property type="match status" value="1"/>
</dbReference>
<dbReference type="Pfam" id="PF00916">
    <property type="entry name" value="Sulfate_transp"/>
    <property type="match status" value="1"/>
</dbReference>
<evidence type="ECO:0000313" key="9">
    <source>
        <dbReference type="EMBL" id="CBN78269.1"/>
    </source>
</evidence>
<dbReference type="GO" id="GO:0016020">
    <property type="term" value="C:membrane"/>
    <property type="evidence" value="ECO:0007669"/>
    <property type="project" value="UniProtKB-SubCell"/>
</dbReference>
<dbReference type="SUPFAM" id="SSF51206">
    <property type="entry name" value="cAMP-binding domain-like"/>
    <property type="match status" value="1"/>
</dbReference>
<dbReference type="Proteomes" id="UP000002630">
    <property type="component" value="Unassembled WGS sequence"/>
</dbReference>